<dbReference type="AlphaFoldDB" id="A0A8T1GP52"/>
<name>A0A8T1GP52_9STRA</name>
<gene>
    <name evidence="1" type="ORF">PC129_g25484</name>
</gene>
<dbReference type="Proteomes" id="UP000760860">
    <property type="component" value="Unassembled WGS sequence"/>
</dbReference>
<sequence>MFRSLNAASGPFLDTNHTFTVTIGSSTKVTLSKSHLL</sequence>
<accession>A0A8T1GP52</accession>
<evidence type="ECO:0000313" key="2">
    <source>
        <dbReference type="Proteomes" id="UP000760860"/>
    </source>
</evidence>
<reference evidence="1" key="1">
    <citation type="submission" date="2018-05" db="EMBL/GenBank/DDBJ databases">
        <title>Effector identification in a new, highly contiguous assembly of the strawberry crown rot pathogen Phytophthora cactorum.</title>
        <authorList>
            <person name="Armitage A.D."/>
            <person name="Nellist C.F."/>
            <person name="Bates H."/>
            <person name="Vickerstaff R.J."/>
            <person name="Harrison R.J."/>
        </authorList>
    </citation>
    <scope>NUCLEOTIDE SEQUENCE</scope>
    <source>
        <strain evidence="1">P421</strain>
    </source>
</reference>
<protein>
    <submittedName>
        <fullName evidence="1">Uncharacterized protein</fullName>
    </submittedName>
</protein>
<organism evidence="1 2">
    <name type="scientific">Phytophthora cactorum</name>
    <dbReference type="NCBI Taxonomy" id="29920"/>
    <lineage>
        <taxon>Eukaryota</taxon>
        <taxon>Sar</taxon>
        <taxon>Stramenopiles</taxon>
        <taxon>Oomycota</taxon>
        <taxon>Peronosporomycetes</taxon>
        <taxon>Peronosporales</taxon>
        <taxon>Peronosporaceae</taxon>
        <taxon>Phytophthora</taxon>
    </lineage>
</organism>
<evidence type="ECO:0000313" key="1">
    <source>
        <dbReference type="EMBL" id="KAG3178613.1"/>
    </source>
</evidence>
<comment type="caution">
    <text evidence="1">The sequence shown here is derived from an EMBL/GenBank/DDBJ whole genome shotgun (WGS) entry which is preliminary data.</text>
</comment>
<proteinExistence type="predicted"/>
<dbReference type="EMBL" id="RCMV01006265">
    <property type="protein sequence ID" value="KAG3178613.1"/>
    <property type="molecule type" value="Genomic_DNA"/>
</dbReference>